<evidence type="ECO:0000256" key="2">
    <source>
        <dbReference type="SAM" id="SignalP"/>
    </source>
</evidence>
<dbReference type="InterPro" id="IPR011033">
    <property type="entry name" value="PRC_barrel-like_sf"/>
</dbReference>
<organism evidence="4 5">
    <name type="scientific">Roseovarius mucosus DSM 17069</name>
    <dbReference type="NCBI Taxonomy" id="1288298"/>
    <lineage>
        <taxon>Bacteria</taxon>
        <taxon>Pseudomonadati</taxon>
        <taxon>Pseudomonadota</taxon>
        <taxon>Alphaproteobacteria</taxon>
        <taxon>Rhodobacterales</taxon>
        <taxon>Roseobacteraceae</taxon>
        <taxon>Roseovarius</taxon>
    </lineage>
</organism>
<dbReference type="AlphaFoldDB" id="A0A0A0HIJ0"/>
<feature type="domain" description="PRC-barrel" evidence="3">
    <location>
        <begin position="81"/>
        <end position="138"/>
    </location>
</feature>
<gene>
    <name evidence="4" type="ORF">rosmuc_02378</name>
</gene>
<dbReference type="eggNOG" id="COG3861">
    <property type="taxonomic scope" value="Bacteria"/>
</dbReference>
<reference evidence="4 5" key="1">
    <citation type="submission" date="2013-01" db="EMBL/GenBank/DDBJ databases">
        <authorList>
            <person name="Fiebig A."/>
            <person name="Goeker M."/>
            <person name="Klenk H.-P.P."/>
        </authorList>
    </citation>
    <scope>NUCLEOTIDE SEQUENCE [LARGE SCALE GENOMIC DNA]</scope>
    <source>
        <strain evidence="4 5">DSM 17069</strain>
    </source>
</reference>
<feature type="compositionally biased region" description="Polar residues" evidence="1">
    <location>
        <begin position="22"/>
        <end position="46"/>
    </location>
</feature>
<feature type="compositionally biased region" description="Low complexity" evidence="1">
    <location>
        <begin position="56"/>
        <end position="67"/>
    </location>
</feature>
<dbReference type="HOGENOM" id="CLU_1433465_0_0_5"/>
<keyword evidence="2" id="KW-0732">Signal</keyword>
<comment type="caution">
    <text evidence="4">The sequence shown here is derived from an EMBL/GenBank/DDBJ whole genome shotgun (WGS) entry which is preliminary data.</text>
</comment>
<name>A0A0A0HIJ0_9RHOB</name>
<dbReference type="SUPFAM" id="SSF50346">
    <property type="entry name" value="PRC-barrel domain"/>
    <property type="match status" value="1"/>
</dbReference>
<feature type="signal peptide" evidence="2">
    <location>
        <begin position="1"/>
        <end position="20"/>
    </location>
</feature>
<dbReference type="STRING" id="215743.ROSMUCSMR3_03065"/>
<evidence type="ECO:0000256" key="1">
    <source>
        <dbReference type="SAM" id="MobiDB-lite"/>
    </source>
</evidence>
<dbReference type="Pfam" id="PF05239">
    <property type="entry name" value="PRC"/>
    <property type="match status" value="1"/>
</dbReference>
<dbReference type="OrthoDB" id="7876889at2"/>
<dbReference type="RefSeq" id="WP_052115336.1">
    <property type="nucleotide sequence ID" value="NZ_KN293980.1"/>
</dbReference>
<accession>A0A0A0HIJ0</accession>
<dbReference type="InterPro" id="IPR027275">
    <property type="entry name" value="PRC-brl_dom"/>
</dbReference>
<dbReference type="EMBL" id="AONH01000013">
    <property type="protein sequence ID" value="KGM87642.1"/>
    <property type="molecule type" value="Genomic_DNA"/>
</dbReference>
<dbReference type="Proteomes" id="UP000030021">
    <property type="component" value="Unassembled WGS sequence"/>
</dbReference>
<feature type="region of interest" description="Disordered" evidence="1">
    <location>
        <begin position="22"/>
        <end position="78"/>
    </location>
</feature>
<dbReference type="PATRIC" id="fig|1288298.3.peg.2389"/>
<evidence type="ECO:0000313" key="4">
    <source>
        <dbReference type="EMBL" id="KGM87642.1"/>
    </source>
</evidence>
<sequence>MKRILATTAIVALSAMPVLAQSDTTDQTAPSATESSDMTTGQSGTKANPEANAGSTADTTTTADAATMPELSGDERAALTAEDLQGVALYDSADEHVGEISDIVVTDDGQVEHVIVDVGGFLGLGEKPVAVDFDDITLSHDADSVTSSIQATTSLTVGDFETMKEWQG</sequence>
<dbReference type="PANTHER" id="PTHR36505:SF1">
    <property type="entry name" value="BLR1072 PROTEIN"/>
    <property type="match status" value="1"/>
</dbReference>
<dbReference type="PANTHER" id="PTHR36505">
    <property type="entry name" value="BLR1072 PROTEIN"/>
    <property type="match status" value="1"/>
</dbReference>
<dbReference type="Gene3D" id="2.30.30.240">
    <property type="entry name" value="PRC-barrel domain"/>
    <property type="match status" value="1"/>
</dbReference>
<evidence type="ECO:0000313" key="5">
    <source>
        <dbReference type="Proteomes" id="UP000030021"/>
    </source>
</evidence>
<protein>
    <recommendedName>
        <fullName evidence="3">PRC-barrel domain-containing protein</fullName>
    </recommendedName>
</protein>
<feature type="chain" id="PRO_5001970056" description="PRC-barrel domain-containing protein" evidence="2">
    <location>
        <begin position="21"/>
        <end position="168"/>
    </location>
</feature>
<evidence type="ECO:0000259" key="3">
    <source>
        <dbReference type="Pfam" id="PF05239"/>
    </source>
</evidence>
<proteinExistence type="predicted"/>